<name>A0A375CQN1_9BURK</name>
<dbReference type="Proteomes" id="UP000256297">
    <property type="component" value="Unassembled WGS sequence"/>
</dbReference>
<comment type="caution">
    <text evidence="1">The sequence shown here is derived from an EMBL/GenBank/DDBJ whole genome shotgun (WGS) entry which is preliminary data.</text>
</comment>
<organism evidence="1 2">
    <name type="scientific">Cupriavidus taiwanensis</name>
    <dbReference type="NCBI Taxonomy" id="164546"/>
    <lineage>
        <taxon>Bacteria</taxon>
        <taxon>Pseudomonadati</taxon>
        <taxon>Pseudomonadota</taxon>
        <taxon>Betaproteobacteria</taxon>
        <taxon>Burkholderiales</taxon>
        <taxon>Burkholderiaceae</taxon>
        <taxon>Cupriavidus</taxon>
    </lineage>
</organism>
<accession>A0A375CQN1</accession>
<evidence type="ECO:0000313" key="2">
    <source>
        <dbReference type="Proteomes" id="UP000256297"/>
    </source>
</evidence>
<proteinExistence type="predicted"/>
<sequence>MGEFGRASRRGGVAILQRRSLPKPTPPTVHFWLPGIAVAFPPTSVTNGFAAACGPGRA</sequence>
<protein>
    <submittedName>
        <fullName evidence="1">Uncharacterized protein</fullName>
    </submittedName>
</protein>
<reference evidence="2" key="1">
    <citation type="submission" date="2018-01" db="EMBL/GenBank/DDBJ databases">
        <authorList>
            <person name="Gaut B.S."/>
            <person name="Morton B.R."/>
            <person name="Clegg M.T."/>
            <person name="Duvall M.R."/>
        </authorList>
    </citation>
    <scope>NUCLEOTIDE SEQUENCE [LARGE SCALE GENOMIC DNA]</scope>
</reference>
<dbReference type="EMBL" id="OFSP01000078">
    <property type="protein sequence ID" value="SOY77724.1"/>
    <property type="molecule type" value="Genomic_DNA"/>
</dbReference>
<evidence type="ECO:0000313" key="1">
    <source>
        <dbReference type="EMBL" id="SOY77724.1"/>
    </source>
</evidence>
<dbReference type="AlphaFoldDB" id="A0A375CQN1"/>
<gene>
    <name evidence="1" type="ORF">CBM2589_U10226</name>
</gene>